<proteinExistence type="predicted"/>
<accession>A0A3P7K6F1</accession>
<dbReference type="OrthoDB" id="5863142at2759"/>
<keyword evidence="2" id="KW-1185">Reference proteome</keyword>
<gene>
    <name evidence="1" type="ORF">SVUK_LOCUS1893</name>
</gene>
<protein>
    <submittedName>
        <fullName evidence="1">Uncharacterized protein</fullName>
    </submittedName>
</protein>
<name>A0A3P7K6F1_STRVU</name>
<evidence type="ECO:0000313" key="2">
    <source>
        <dbReference type="Proteomes" id="UP000270094"/>
    </source>
</evidence>
<organism evidence="1 2">
    <name type="scientific">Strongylus vulgaris</name>
    <name type="common">Blood worm</name>
    <dbReference type="NCBI Taxonomy" id="40348"/>
    <lineage>
        <taxon>Eukaryota</taxon>
        <taxon>Metazoa</taxon>
        <taxon>Ecdysozoa</taxon>
        <taxon>Nematoda</taxon>
        <taxon>Chromadorea</taxon>
        <taxon>Rhabditida</taxon>
        <taxon>Rhabditina</taxon>
        <taxon>Rhabditomorpha</taxon>
        <taxon>Strongyloidea</taxon>
        <taxon>Strongylidae</taxon>
        <taxon>Strongylus</taxon>
    </lineage>
</organism>
<evidence type="ECO:0000313" key="1">
    <source>
        <dbReference type="EMBL" id="VDM66895.1"/>
    </source>
</evidence>
<dbReference type="EMBL" id="UYYB01004007">
    <property type="protein sequence ID" value="VDM66895.1"/>
    <property type="molecule type" value="Genomic_DNA"/>
</dbReference>
<sequence length="83" mass="8915">MVMRHLHYNGTMFGLIGGIAASTSAIMELQAAYMAPPCYVQWLTTGLSVPPTVAASVRCCGHFMNITVKDVDPSSFCLLGEYA</sequence>
<dbReference type="Proteomes" id="UP000270094">
    <property type="component" value="Unassembled WGS sequence"/>
</dbReference>
<reference evidence="1 2" key="1">
    <citation type="submission" date="2018-11" db="EMBL/GenBank/DDBJ databases">
        <authorList>
            <consortium name="Pathogen Informatics"/>
        </authorList>
    </citation>
    <scope>NUCLEOTIDE SEQUENCE [LARGE SCALE GENOMIC DNA]</scope>
</reference>
<dbReference type="AlphaFoldDB" id="A0A3P7K6F1"/>